<protein>
    <submittedName>
        <fullName evidence="2">Uncharacterized protein</fullName>
    </submittedName>
</protein>
<dbReference type="Proteomes" id="UP001597045">
    <property type="component" value="Unassembled WGS sequence"/>
</dbReference>
<dbReference type="EMBL" id="JBHTIS010000745">
    <property type="protein sequence ID" value="MFD1046661.1"/>
    <property type="molecule type" value="Genomic_DNA"/>
</dbReference>
<comment type="caution">
    <text evidence="2">The sequence shown here is derived from an EMBL/GenBank/DDBJ whole genome shotgun (WGS) entry which is preliminary data.</text>
</comment>
<proteinExistence type="predicted"/>
<reference evidence="3" key="1">
    <citation type="journal article" date="2019" name="Int. J. Syst. Evol. Microbiol.">
        <title>The Global Catalogue of Microorganisms (GCM) 10K type strain sequencing project: providing services to taxonomists for standard genome sequencing and annotation.</title>
        <authorList>
            <consortium name="The Broad Institute Genomics Platform"/>
            <consortium name="The Broad Institute Genome Sequencing Center for Infectious Disease"/>
            <person name="Wu L."/>
            <person name="Ma J."/>
        </authorList>
    </citation>
    <scope>NUCLEOTIDE SEQUENCE [LARGE SCALE GENOMIC DNA]</scope>
    <source>
        <strain evidence="3">JCM 31486</strain>
    </source>
</reference>
<gene>
    <name evidence="2" type="ORF">ACFQ1S_14425</name>
</gene>
<accession>A0ABW3M923</accession>
<organism evidence="2 3">
    <name type="scientific">Kibdelosporangium lantanae</name>
    <dbReference type="NCBI Taxonomy" id="1497396"/>
    <lineage>
        <taxon>Bacteria</taxon>
        <taxon>Bacillati</taxon>
        <taxon>Actinomycetota</taxon>
        <taxon>Actinomycetes</taxon>
        <taxon>Pseudonocardiales</taxon>
        <taxon>Pseudonocardiaceae</taxon>
        <taxon>Kibdelosporangium</taxon>
    </lineage>
</organism>
<evidence type="ECO:0000313" key="2">
    <source>
        <dbReference type="EMBL" id="MFD1046661.1"/>
    </source>
</evidence>
<evidence type="ECO:0000256" key="1">
    <source>
        <dbReference type="SAM" id="MobiDB-lite"/>
    </source>
</evidence>
<sequence length="78" mass="8241">MSGITTGRPQAIASNVTVNPDAWTFGVVATATTDPRPYKSRTCPWFNPGRATEGSTGNRVAISSRAPGTFRTARTNNA</sequence>
<evidence type="ECO:0000313" key="3">
    <source>
        <dbReference type="Proteomes" id="UP001597045"/>
    </source>
</evidence>
<name>A0ABW3M923_9PSEU</name>
<feature type="region of interest" description="Disordered" evidence="1">
    <location>
        <begin position="33"/>
        <end position="61"/>
    </location>
</feature>
<keyword evidence="3" id="KW-1185">Reference proteome</keyword>